<name>A0A4S4NKI7_9BACT</name>
<dbReference type="SUPFAM" id="SSF100920">
    <property type="entry name" value="Heat shock protein 70kD (HSP70), peptide-binding domain"/>
    <property type="match status" value="1"/>
</dbReference>
<dbReference type="Gene3D" id="3.90.640.10">
    <property type="entry name" value="Actin, Chain A, domain 4"/>
    <property type="match status" value="1"/>
</dbReference>
<dbReference type="SUPFAM" id="SSF100934">
    <property type="entry name" value="Heat shock protein 70kD (HSP70), C-terminal subdomain"/>
    <property type="match status" value="1"/>
</dbReference>
<dbReference type="NCBIfam" id="NF001413">
    <property type="entry name" value="PRK00290.1"/>
    <property type="match status" value="1"/>
</dbReference>
<proteinExistence type="inferred from homology"/>
<dbReference type="Gene3D" id="1.20.1270.10">
    <property type="match status" value="1"/>
</dbReference>
<protein>
    <submittedName>
        <fullName evidence="5">Molecular chaperone DnaK</fullName>
    </submittedName>
</protein>
<evidence type="ECO:0000256" key="2">
    <source>
        <dbReference type="ARBA" id="ARBA00022741"/>
    </source>
</evidence>
<evidence type="ECO:0000313" key="6">
    <source>
        <dbReference type="Proteomes" id="UP000308528"/>
    </source>
</evidence>
<keyword evidence="2 4" id="KW-0547">Nucleotide-binding</keyword>
<dbReference type="PROSITE" id="PS00297">
    <property type="entry name" value="HSP70_1"/>
    <property type="match status" value="1"/>
</dbReference>
<dbReference type="Gene3D" id="3.30.420.40">
    <property type="match status" value="2"/>
</dbReference>
<evidence type="ECO:0000256" key="4">
    <source>
        <dbReference type="RuleBase" id="RU003322"/>
    </source>
</evidence>
<keyword evidence="3 4" id="KW-0067">ATP-binding</keyword>
<dbReference type="NCBIfam" id="NF003520">
    <property type="entry name" value="PRK05183.1"/>
    <property type="match status" value="1"/>
</dbReference>
<dbReference type="PROSITE" id="PS01036">
    <property type="entry name" value="HSP70_3"/>
    <property type="match status" value="1"/>
</dbReference>
<dbReference type="InterPro" id="IPR029047">
    <property type="entry name" value="HSP70_peptide-bd_sf"/>
</dbReference>
<dbReference type="EMBL" id="SRSF01000002">
    <property type="protein sequence ID" value="THH40384.1"/>
    <property type="molecule type" value="Genomic_DNA"/>
</dbReference>
<dbReference type="Proteomes" id="UP000308528">
    <property type="component" value="Unassembled WGS sequence"/>
</dbReference>
<dbReference type="GO" id="GO:0005524">
    <property type="term" value="F:ATP binding"/>
    <property type="evidence" value="ECO:0007669"/>
    <property type="project" value="UniProtKB-KW"/>
</dbReference>
<organism evidence="5 6">
    <name type="scientific">Neolewinella litorea</name>
    <dbReference type="NCBI Taxonomy" id="2562452"/>
    <lineage>
        <taxon>Bacteria</taxon>
        <taxon>Pseudomonadati</taxon>
        <taxon>Bacteroidota</taxon>
        <taxon>Saprospiria</taxon>
        <taxon>Saprospirales</taxon>
        <taxon>Lewinellaceae</taxon>
        <taxon>Neolewinella</taxon>
    </lineage>
</organism>
<comment type="similarity">
    <text evidence="1 4">Belongs to the heat shock protein 70 family.</text>
</comment>
<dbReference type="PANTHER" id="PTHR19375">
    <property type="entry name" value="HEAT SHOCK PROTEIN 70KDA"/>
    <property type="match status" value="1"/>
</dbReference>
<dbReference type="GO" id="GO:0140662">
    <property type="term" value="F:ATP-dependent protein folding chaperone"/>
    <property type="evidence" value="ECO:0007669"/>
    <property type="project" value="InterPro"/>
</dbReference>
<evidence type="ECO:0000313" key="5">
    <source>
        <dbReference type="EMBL" id="THH40384.1"/>
    </source>
</evidence>
<dbReference type="OrthoDB" id="9766019at2"/>
<dbReference type="Pfam" id="PF00012">
    <property type="entry name" value="HSP70"/>
    <property type="match status" value="1"/>
</dbReference>
<dbReference type="InterPro" id="IPR043129">
    <property type="entry name" value="ATPase_NBD"/>
</dbReference>
<dbReference type="PROSITE" id="PS00329">
    <property type="entry name" value="HSP70_2"/>
    <property type="match status" value="1"/>
</dbReference>
<accession>A0A4S4NKI7</accession>
<evidence type="ECO:0000256" key="1">
    <source>
        <dbReference type="ARBA" id="ARBA00007381"/>
    </source>
</evidence>
<keyword evidence="6" id="KW-1185">Reference proteome</keyword>
<comment type="caution">
    <text evidence="5">The sequence shown here is derived from an EMBL/GenBank/DDBJ whole genome shotgun (WGS) entry which is preliminary data.</text>
</comment>
<dbReference type="InterPro" id="IPR029048">
    <property type="entry name" value="HSP70_C_sf"/>
</dbReference>
<sequence>MAKYSIDLQAGKVKEDEAVTSVGETIVGIDLGTTNSLVAHVKDGHAVAVAGPDGKSVLVPSVVHFRADGTTVVGEAAKSHLETDPERTIYSVKRLLGKSYGDLSEVKDRFGYRIIDEDEDRLVKIAVQTADGRDRYYSPIELSAEILKTLKARIEAELGTTVSRAVITVPAYFNDAQRQATRDAGRLAGLDVLRIVNEPTASSLAYGIGLTDEDEGRTIAVYDLGGGTFDVSLLRIEQGIFEVLSTNGDTFLGGDDFDQAIVDYWRENHSLQLDSPESRGTIRLLAERAKKALSSETEFTADFNGISLHLTRTELENRLAPLVERTLGSCDRALKDAGLQKEDIDHVIMVGGSTRVPLVKRSVSEFFGREVNDSLDPDQVVALGAAIQADVLAGNQKDVLLLDITPLSLGIETVGGLMDPIIPRNSKVPTKVGRKYTTSVDGQVKLKVAVYQGERDMVADNRKLGEFILENIPPMPAGIPQIEIHFYLDADGILRVKATEHRSGTEQSVTIKSQYGISEEEMALMLMDSLQNAEADMAARALAEARTEANNVLLSARKFIRQNESWLTPNQVAEINRYADALAESVQGSDKDEINRRLEELNTFTTPLAHEALDRNVAAAMKGQDLA</sequence>
<dbReference type="SUPFAM" id="SSF53067">
    <property type="entry name" value="Actin-like ATPase domain"/>
    <property type="match status" value="2"/>
</dbReference>
<dbReference type="Gene3D" id="2.60.34.10">
    <property type="entry name" value="Substrate Binding Domain Of DNAk, Chain A, domain 1"/>
    <property type="match status" value="1"/>
</dbReference>
<dbReference type="RefSeq" id="WP_136457594.1">
    <property type="nucleotide sequence ID" value="NZ_SRSF01000002.1"/>
</dbReference>
<gene>
    <name evidence="5" type="primary">dnaK</name>
    <name evidence="5" type="ORF">E4021_06515</name>
</gene>
<dbReference type="AlphaFoldDB" id="A0A4S4NKI7"/>
<dbReference type="PRINTS" id="PR00301">
    <property type="entry name" value="HEATSHOCK70"/>
</dbReference>
<dbReference type="InterPro" id="IPR013126">
    <property type="entry name" value="Hsp_70_fam"/>
</dbReference>
<dbReference type="InterPro" id="IPR018181">
    <property type="entry name" value="Heat_shock_70_CS"/>
</dbReference>
<evidence type="ECO:0000256" key="3">
    <source>
        <dbReference type="ARBA" id="ARBA00022840"/>
    </source>
</evidence>
<reference evidence="5 6" key="1">
    <citation type="submission" date="2019-04" db="EMBL/GenBank/DDBJ databases">
        <title>Lewinella litorea sp. nov., isolated from a marine sand.</title>
        <authorList>
            <person name="Yoon J.-H."/>
        </authorList>
    </citation>
    <scope>NUCLEOTIDE SEQUENCE [LARGE SCALE GENOMIC DNA]</scope>
    <source>
        <strain evidence="5 6">HSMS-39</strain>
    </source>
</reference>